<dbReference type="Proteomes" id="UP001596297">
    <property type="component" value="Unassembled WGS sequence"/>
</dbReference>
<keyword evidence="1" id="KW-0732">Signal</keyword>
<feature type="chain" id="PRO_5045967990" evidence="1">
    <location>
        <begin position="20"/>
        <end position="70"/>
    </location>
</feature>
<keyword evidence="3" id="KW-1185">Reference proteome</keyword>
<comment type="caution">
    <text evidence="2">The sequence shown here is derived from an EMBL/GenBank/DDBJ whole genome shotgun (WGS) entry which is preliminary data.</text>
</comment>
<evidence type="ECO:0000313" key="3">
    <source>
        <dbReference type="Proteomes" id="UP001596297"/>
    </source>
</evidence>
<sequence>MNWHRFLLPAALLLGSAQAQLLQTPAQTASQATLQGFKATSGGTVLTRGQATVKLDVAGGRVVGVYVTAP</sequence>
<accession>A0ABW1YC30</accession>
<dbReference type="RefSeq" id="WP_380081969.1">
    <property type="nucleotide sequence ID" value="NZ_JBHSWD010000001.1"/>
</dbReference>
<dbReference type="EMBL" id="JBHSWD010000001">
    <property type="protein sequence ID" value="MFC6590960.1"/>
    <property type="molecule type" value="Genomic_DNA"/>
</dbReference>
<gene>
    <name evidence="2" type="ORF">ACFP81_02215</name>
</gene>
<protein>
    <submittedName>
        <fullName evidence="2">Uncharacterized protein</fullName>
    </submittedName>
</protein>
<reference evidence="3" key="1">
    <citation type="journal article" date="2019" name="Int. J. Syst. Evol. Microbiol.">
        <title>The Global Catalogue of Microorganisms (GCM) 10K type strain sequencing project: providing services to taxonomists for standard genome sequencing and annotation.</title>
        <authorList>
            <consortium name="The Broad Institute Genomics Platform"/>
            <consortium name="The Broad Institute Genome Sequencing Center for Infectious Disease"/>
            <person name="Wu L."/>
            <person name="Ma J."/>
        </authorList>
    </citation>
    <scope>NUCLEOTIDE SEQUENCE [LARGE SCALE GENOMIC DNA]</scope>
    <source>
        <strain evidence="3">CGMCC 1.15772</strain>
    </source>
</reference>
<evidence type="ECO:0000256" key="1">
    <source>
        <dbReference type="SAM" id="SignalP"/>
    </source>
</evidence>
<evidence type="ECO:0000313" key="2">
    <source>
        <dbReference type="EMBL" id="MFC6590960.1"/>
    </source>
</evidence>
<organism evidence="2 3">
    <name type="scientific">Deinococcus lacus</name>
    <dbReference type="NCBI Taxonomy" id="392561"/>
    <lineage>
        <taxon>Bacteria</taxon>
        <taxon>Thermotogati</taxon>
        <taxon>Deinococcota</taxon>
        <taxon>Deinococci</taxon>
        <taxon>Deinococcales</taxon>
        <taxon>Deinococcaceae</taxon>
        <taxon>Deinococcus</taxon>
    </lineage>
</organism>
<proteinExistence type="predicted"/>
<feature type="signal peptide" evidence="1">
    <location>
        <begin position="1"/>
        <end position="19"/>
    </location>
</feature>
<name>A0ABW1YC30_9DEIO</name>